<sequence>MLMTVYCVDSGRWMQLASRITGKEYNTVCISLWRNFKTLFLPTVIIMLYEFQGRRESCCEIIAVKRERLCPSLIMWYFVMEKSRQTIASSSFVVWL</sequence>
<evidence type="ECO:0000313" key="3">
    <source>
        <dbReference type="WBParaSite" id="SBAD_0001343101-mRNA-1"/>
    </source>
</evidence>
<organism evidence="3">
    <name type="scientific">Soboliphyme baturini</name>
    <dbReference type="NCBI Taxonomy" id="241478"/>
    <lineage>
        <taxon>Eukaryota</taxon>
        <taxon>Metazoa</taxon>
        <taxon>Ecdysozoa</taxon>
        <taxon>Nematoda</taxon>
        <taxon>Enoplea</taxon>
        <taxon>Dorylaimia</taxon>
        <taxon>Dioctophymatida</taxon>
        <taxon>Dioctophymatoidea</taxon>
        <taxon>Soboliphymatidae</taxon>
        <taxon>Soboliphyme</taxon>
    </lineage>
</organism>
<keyword evidence="2" id="KW-1185">Reference proteome</keyword>
<dbReference type="EMBL" id="UZAM01019784">
    <property type="protein sequence ID" value="VDP53401.1"/>
    <property type="molecule type" value="Genomic_DNA"/>
</dbReference>
<name>A0A183JAW8_9BILA</name>
<proteinExistence type="predicted"/>
<dbReference type="WBParaSite" id="SBAD_0001343101-mRNA-1">
    <property type="protein sequence ID" value="SBAD_0001343101-mRNA-1"/>
    <property type="gene ID" value="SBAD_0001343101"/>
</dbReference>
<dbReference type="Proteomes" id="UP000270296">
    <property type="component" value="Unassembled WGS sequence"/>
</dbReference>
<protein>
    <submittedName>
        <fullName evidence="3">Ovule protein</fullName>
    </submittedName>
</protein>
<evidence type="ECO:0000313" key="1">
    <source>
        <dbReference type="EMBL" id="VDP53401.1"/>
    </source>
</evidence>
<reference evidence="1 2" key="2">
    <citation type="submission" date="2018-11" db="EMBL/GenBank/DDBJ databases">
        <authorList>
            <consortium name="Pathogen Informatics"/>
        </authorList>
    </citation>
    <scope>NUCLEOTIDE SEQUENCE [LARGE SCALE GENOMIC DNA]</scope>
</reference>
<reference evidence="3" key="1">
    <citation type="submission" date="2016-06" db="UniProtKB">
        <authorList>
            <consortium name="WormBaseParasite"/>
        </authorList>
    </citation>
    <scope>IDENTIFICATION</scope>
</reference>
<gene>
    <name evidence="1" type="ORF">SBAD_LOCUS13015</name>
</gene>
<evidence type="ECO:0000313" key="2">
    <source>
        <dbReference type="Proteomes" id="UP000270296"/>
    </source>
</evidence>
<dbReference type="AlphaFoldDB" id="A0A183JAW8"/>
<accession>A0A183JAW8</accession>